<feature type="coiled-coil region" evidence="4">
    <location>
        <begin position="75"/>
        <end position="102"/>
    </location>
</feature>
<reference evidence="6" key="1">
    <citation type="submission" date="2012-05" db="EMBL/GenBank/DDBJ databases">
        <authorList>
            <person name="Studholme D.J."/>
            <person name="Wasukira A."/>
            <person name="Grant M."/>
        </authorList>
    </citation>
    <scope>NUCLEOTIDE SEQUENCE [LARGE SCALE GENOMIC DNA]</scope>
    <source>
        <strain evidence="6">NCPPB 890</strain>
    </source>
</reference>
<keyword evidence="2" id="KW-0680">Restriction system</keyword>
<dbReference type="AlphaFoldDB" id="A0A837AP31"/>
<keyword evidence="4" id="KW-0175">Coiled coil</keyword>
<dbReference type="Pfam" id="PF01420">
    <property type="entry name" value="Methylase_S"/>
    <property type="match status" value="1"/>
</dbReference>
<accession>A0A837AP31</accession>
<dbReference type="PANTHER" id="PTHR43140:SF1">
    <property type="entry name" value="TYPE I RESTRICTION ENZYME ECOKI SPECIFICITY SUBUNIT"/>
    <property type="match status" value="1"/>
</dbReference>
<evidence type="ECO:0000259" key="5">
    <source>
        <dbReference type="Pfam" id="PF01420"/>
    </source>
</evidence>
<protein>
    <submittedName>
        <fullName evidence="6">Type I restriction-modification protein subunit S</fullName>
    </submittedName>
</protein>
<comment type="similarity">
    <text evidence="1">Belongs to the type-I restriction system S methylase family.</text>
</comment>
<dbReference type="PANTHER" id="PTHR43140">
    <property type="entry name" value="TYPE-1 RESTRICTION ENZYME ECOKI SPECIFICITY PROTEIN"/>
    <property type="match status" value="1"/>
</dbReference>
<sequence length="148" mass="16293">MLAIDACFPDSVVGFIPNKDDCVAQFIKYVIDDNKESLEALAPATAQKNINLKVLSQVKLRIPPIKEQTEIVRRVEQLFAYADQLEAKVAAAQQRIDALTQSLLAKAFRGELVPQDPSDEPASVLLQRIRTQRAAAPKPKRGRKAAAS</sequence>
<gene>
    <name evidence="6" type="ORF">A11K_0126795</name>
</gene>
<evidence type="ECO:0000256" key="1">
    <source>
        <dbReference type="ARBA" id="ARBA00010923"/>
    </source>
</evidence>
<evidence type="ECO:0000256" key="4">
    <source>
        <dbReference type="SAM" id="Coils"/>
    </source>
</evidence>
<evidence type="ECO:0000256" key="3">
    <source>
        <dbReference type="ARBA" id="ARBA00023125"/>
    </source>
</evidence>
<feature type="domain" description="Type I restriction modification DNA specificity" evidence="5">
    <location>
        <begin position="7"/>
        <end position="88"/>
    </location>
</feature>
<keyword evidence="3" id="KW-0238">DNA-binding</keyword>
<organism evidence="6">
    <name type="scientific">Xanthomonas vasicola pv. vasculorum NCPPB 890</name>
    <dbReference type="NCBI Taxonomy" id="1184265"/>
    <lineage>
        <taxon>Bacteria</taxon>
        <taxon>Pseudomonadati</taxon>
        <taxon>Pseudomonadota</taxon>
        <taxon>Gammaproteobacteria</taxon>
        <taxon>Lysobacterales</taxon>
        <taxon>Lysobacteraceae</taxon>
        <taxon>Xanthomonas</taxon>
    </lineage>
</organism>
<name>A0A837AP31_XANVA</name>
<dbReference type="EMBL" id="AKBN01001926">
    <property type="protein sequence ID" value="KEZ99702.1"/>
    <property type="molecule type" value="Genomic_DNA"/>
</dbReference>
<evidence type="ECO:0000313" key="6">
    <source>
        <dbReference type="EMBL" id="KEZ99702.1"/>
    </source>
</evidence>
<evidence type="ECO:0000256" key="2">
    <source>
        <dbReference type="ARBA" id="ARBA00022747"/>
    </source>
</evidence>
<proteinExistence type="inferred from homology"/>
<comment type="caution">
    <text evidence="6">The sequence shown here is derived from an EMBL/GenBank/DDBJ whole genome shotgun (WGS) entry which is preliminary data.</text>
</comment>
<dbReference type="InterPro" id="IPR051212">
    <property type="entry name" value="Type-I_RE_S_subunit"/>
</dbReference>
<dbReference type="GO" id="GO:0009307">
    <property type="term" value="P:DNA restriction-modification system"/>
    <property type="evidence" value="ECO:0007669"/>
    <property type="project" value="UniProtKB-KW"/>
</dbReference>
<dbReference type="SUPFAM" id="SSF116734">
    <property type="entry name" value="DNA methylase specificity domain"/>
    <property type="match status" value="1"/>
</dbReference>
<dbReference type="GO" id="GO:0003677">
    <property type="term" value="F:DNA binding"/>
    <property type="evidence" value="ECO:0007669"/>
    <property type="project" value="UniProtKB-KW"/>
</dbReference>
<dbReference type="Gene3D" id="3.90.220.20">
    <property type="entry name" value="DNA methylase specificity domains"/>
    <property type="match status" value="1"/>
</dbReference>
<dbReference type="InterPro" id="IPR044946">
    <property type="entry name" value="Restrct_endonuc_typeI_TRD_sf"/>
</dbReference>
<dbReference type="InterPro" id="IPR000055">
    <property type="entry name" value="Restrct_endonuc_typeI_TRD"/>
</dbReference>